<evidence type="ECO:0000256" key="9">
    <source>
        <dbReference type="RuleBase" id="RU363032"/>
    </source>
</evidence>
<dbReference type="PANTHER" id="PTHR43776:SF7">
    <property type="entry name" value="D,D-DIPEPTIDE TRANSPORT ATP-BINDING PROTEIN DDPF-RELATED"/>
    <property type="match status" value="1"/>
</dbReference>
<evidence type="ECO:0000256" key="7">
    <source>
        <dbReference type="ARBA" id="ARBA00022989"/>
    </source>
</evidence>
<keyword evidence="14" id="KW-1185">Reference proteome</keyword>
<comment type="caution">
    <text evidence="13">The sequence shown here is derived from an EMBL/GenBank/DDBJ whole genome shotgun (WGS) entry which is preliminary data.</text>
</comment>
<evidence type="ECO:0000313" key="13">
    <source>
        <dbReference type="EMBL" id="ONM48193.1"/>
    </source>
</evidence>
<dbReference type="Gene3D" id="3.40.50.300">
    <property type="entry name" value="P-loop containing nucleotide triphosphate hydrolases"/>
    <property type="match status" value="2"/>
</dbReference>
<evidence type="ECO:0000256" key="2">
    <source>
        <dbReference type="ARBA" id="ARBA00005417"/>
    </source>
</evidence>
<feature type="domain" description="ABC transporter" evidence="11">
    <location>
        <begin position="534"/>
        <end position="772"/>
    </location>
</feature>
<dbReference type="SUPFAM" id="SSF161098">
    <property type="entry name" value="MetI-like"/>
    <property type="match status" value="1"/>
</dbReference>
<dbReference type="InterPro" id="IPR050319">
    <property type="entry name" value="ABC_transp_ATP-bind"/>
</dbReference>
<evidence type="ECO:0000259" key="11">
    <source>
        <dbReference type="PROSITE" id="PS50893"/>
    </source>
</evidence>
<evidence type="ECO:0000256" key="10">
    <source>
        <dbReference type="SAM" id="MobiDB-lite"/>
    </source>
</evidence>
<keyword evidence="8 9" id="KW-0472">Membrane</keyword>
<protein>
    <recommendedName>
        <fullName evidence="15">ABC transporter</fullName>
    </recommendedName>
</protein>
<dbReference type="SUPFAM" id="SSF52540">
    <property type="entry name" value="P-loop containing nucleoside triphosphate hydrolases"/>
    <property type="match status" value="2"/>
</dbReference>
<proteinExistence type="inferred from homology"/>
<evidence type="ECO:0000259" key="12">
    <source>
        <dbReference type="PROSITE" id="PS50928"/>
    </source>
</evidence>
<dbReference type="EMBL" id="MUMY01000011">
    <property type="protein sequence ID" value="ONM48193.1"/>
    <property type="molecule type" value="Genomic_DNA"/>
</dbReference>
<feature type="compositionally biased region" description="Polar residues" evidence="10">
    <location>
        <begin position="749"/>
        <end position="761"/>
    </location>
</feature>
<feature type="transmembrane region" description="Helical" evidence="9">
    <location>
        <begin position="125"/>
        <end position="143"/>
    </location>
</feature>
<keyword evidence="5" id="KW-0547">Nucleotide-binding</keyword>
<comment type="subcellular location">
    <subcellularLocation>
        <location evidence="9">Cell membrane</location>
        <topology evidence="9">Multi-pass membrane protein</topology>
    </subcellularLocation>
    <subcellularLocation>
        <location evidence="1">Membrane</location>
        <topology evidence="1">Multi-pass membrane protein</topology>
    </subcellularLocation>
</comment>
<dbReference type="InterPro" id="IPR003593">
    <property type="entry name" value="AAA+_ATPase"/>
</dbReference>
<comment type="similarity">
    <text evidence="2">Belongs to the ABC transporter superfamily.</text>
</comment>
<feature type="domain" description="ABC transmembrane type-1" evidence="12">
    <location>
        <begin position="62"/>
        <end position="250"/>
    </location>
</feature>
<dbReference type="InterPro" id="IPR035906">
    <property type="entry name" value="MetI-like_sf"/>
</dbReference>
<dbReference type="GO" id="GO:0005524">
    <property type="term" value="F:ATP binding"/>
    <property type="evidence" value="ECO:0007669"/>
    <property type="project" value="UniProtKB-KW"/>
</dbReference>
<evidence type="ECO:0000256" key="1">
    <source>
        <dbReference type="ARBA" id="ARBA00004141"/>
    </source>
</evidence>
<dbReference type="PANTHER" id="PTHR43776">
    <property type="entry name" value="TRANSPORT ATP-BINDING PROTEIN"/>
    <property type="match status" value="1"/>
</dbReference>
<dbReference type="GO" id="GO:0055085">
    <property type="term" value="P:transmembrane transport"/>
    <property type="evidence" value="ECO:0007669"/>
    <property type="project" value="InterPro"/>
</dbReference>
<keyword evidence="7 9" id="KW-1133">Transmembrane helix</keyword>
<sequence length="778" mass="82553">MRKAWWSLVLAGVLGVIALGPLLAPRSPTASVGLPFRPPGPGYPLGTDVVGRDVLSRLLHGGWSLLAVSGISLLAAYTLGLGLGLIAGLRSRADPWIMRPVDAIVVVPWFLLLAVLATALGSGTVAVLVTACLAAVPWIVRIIRAAVHEIAGMGYVESARARGEPLWWIAVVEILPNLRAVVLADAGVRFSGVVSIVAVGGFLGLGARPPSPDWALMITENRAGFAMQPWSVLAPALLITMLVVSVNMIGDRVLGYRRPRTATAVPHPGSTAGLRVEDLTVRTDAGQVLLHDVSVRLAPGRGLAVTGPSGAGKTTFISAVLGALPPGLSAAGTIGIGRTDRHRRAIGFVPQDPTTGLNPALRIGTAIGEILRLHRTPNTLSGHASRRQRSVTTQAIGYSEDAVGEALRRVGLPADREFRRRFPHQLSGGQQQRILLAMALVDDPALVVFDEPTTGLDARARAELVTMLDRVRQESATAFLIVTHDLDSVAPLIDDVLELADGRVVSYAPRRQPQPRDPARLLPKPVIPHKDPIVRVAGLTVAHGSRRVVDDISFTLRPGSCLALIGPSGAGKTTVARALTGLHRPADGTIQLDGTVLAPDIDHRPVVHRRAVQMIPQNPATALNPAHRIDAQIGRPLRLLRGMDAAAAARETTRLLTQVRLDPELAGRRPGELSGGQQQRVAIARALAADPRVLICDEITASLDAEAQQTVLDLLDGLRRTGLALLLISHQHTVLDRLADTVFDLACSTQSKPPGRTEQSGGRTGHKDPVPRDPERAL</sequence>
<comment type="similarity">
    <text evidence="9">Belongs to the binding-protein-dependent transport system permease family.</text>
</comment>
<dbReference type="CDD" id="cd03257">
    <property type="entry name" value="ABC_NikE_OppD_transporters"/>
    <property type="match status" value="1"/>
</dbReference>
<dbReference type="AlphaFoldDB" id="A0A1V2TFE4"/>
<evidence type="ECO:0000256" key="3">
    <source>
        <dbReference type="ARBA" id="ARBA00022448"/>
    </source>
</evidence>
<keyword evidence="6" id="KW-0067">ATP-binding</keyword>
<dbReference type="STRING" id="1538463.B0T36_16845"/>
<evidence type="ECO:0000313" key="14">
    <source>
        <dbReference type="Proteomes" id="UP000188836"/>
    </source>
</evidence>
<dbReference type="Pfam" id="PF00528">
    <property type="entry name" value="BPD_transp_1"/>
    <property type="match status" value="1"/>
</dbReference>
<organism evidence="13 14">
    <name type="scientific">Nocardia donostiensis</name>
    <dbReference type="NCBI Taxonomy" id="1538463"/>
    <lineage>
        <taxon>Bacteria</taxon>
        <taxon>Bacillati</taxon>
        <taxon>Actinomycetota</taxon>
        <taxon>Actinomycetes</taxon>
        <taxon>Mycobacteriales</taxon>
        <taxon>Nocardiaceae</taxon>
        <taxon>Nocardia</taxon>
    </lineage>
</organism>
<dbReference type="Pfam" id="PF00005">
    <property type="entry name" value="ABC_tran"/>
    <property type="match status" value="2"/>
</dbReference>
<evidence type="ECO:0008006" key="15">
    <source>
        <dbReference type="Google" id="ProtNLM"/>
    </source>
</evidence>
<dbReference type="Gene3D" id="1.10.3720.10">
    <property type="entry name" value="MetI-like"/>
    <property type="match status" value="1"/>
</dbReference>
<dbReference type="InterPro" id="IPR027417">
    <property type="entry name" value="P-loop_NTPase"/>
</dbReference>
<reference evidence="13 14" key="1">
    <citation type="journal article" date="2016" name="Antonie Van Leeuwenhoek">
        <title>Nocardia donostiensis sp. nov., isolated from human respiratory specimens.</title>
        <authorList>
            <person name="Ercibengoa M."/>
            <person name="Bell M."/>
            <person name="Marimon J.M."/>
            <person name="Humrighouse B."/>
            <person name="Klenk H.P."/>
            <person name="Potter G."/>
            <person name="Perez-Trallero E."/>
        </authorList>
    </citation>
    <scope>NUCLEOTIDE SEQUENCE [LARGE SCALE GENOMIC DNA]</scope>
    <source>
        <strain evidence="13 14">X1655</strain>
    </source>
</reference>
<dbReference type="InterPro" id="IPR017871">
    <property type="entry name" value="ABC_transporter-like_CS"/>
</dbReference>
<feature type="region of interest" description="Disordered" evidence="10">
    <location>
        <begin position="749"/>
        <end position="778"/>
    </location>
</feature>
<dbReference type="PROSITE" id="PS50928">
    <property type="entry name" value="ABC_TM1"/>
    <property type="match status" value="1"/>
</dbReference>
<evidence type="ECO:0000256" key="6">
    <source>
        <dbReference type="ARBA" id="ARBA00022840"/>
    </source>
</evidence>
<evidence type="ECO:0000256" key="8">
    <source>
        <dbReference type="ARBA" id="ARBA00023136"/>
    </source>
</evidence>
<feature type="transmembrane region" description="Helical" evidence="9">
    <location>
        <begin position="186"/>
        <end position="207"/>
    </location>
</feature>
<dbReference type="InterPro" id="IPR000515">
    <property type="entry name" value="MetI-like"/>
</dbReference>
<dbReference type="PROSITE" id="PS50893">
    <property type="entry name" value="ABC_TRANSPORTER_2"/>
    <property type="match status" value="2"/>
</dbReference>
<dbReference type="SMART" id="SM00382">
    <property type="entry name" value="AAA"/>
    <property type="match status" value="2"/>
</dbReference>
<feature type="compositionally biased region" description="Basic and acidic residues" evidence="10">
    <location>
        <begin position="765"/>
        <end position="778"/>
    </location>
</feature>
<gene>
    <name evidence="13" type="ORF">B0T46_14540</name>
</gene>
<feature type="domain" description="ABC transporter" evidence="11">
    <location>
        <begin position="274"/>
        <end position="526"/>
    </location>
</feature>
<feature type="transmembrane region" description="Helical" evidence="9">
    <location>
        <begin position="101"/>
        <end position="119"/>
    </location>
</feature>
<evidence type="ECO:0000256" key="5">
    <source>
        <dbReference type="ARBA" id="ARBA00022741"/>
    </source>
</evidence>
<name>A0A1V2TFE4_9NOCA</name>
<feature type="transmembrane region" description="Helical" evidence="9">
    <location>
        <begin position="63"/>
        <end position="89"/>
    </location>
</feature>
<dbReference type="Proteomes" id="UP000188836">
    <property type="component" value="Unassembled WGS sequence"/>
</dbReference>
<feature type="transmembrane region" description="Helical" evidence="9">
    <location>
        <begin position="227"/>
        <end position="250"/>
    </location>
</feature>
<dbReference type="PROSITE" id="PS00211">
    <property type="entry name" value="ABC_TRANSPORTER_1"/>
    <property type="match status" value="2"/>
</dbReference>
<keyword evidence="3 9" id="KW-0813">Transport</keyword>
<dbReference type="GO" id="GO:0005886">
    <property type="term" value="C:plasma membrane"/>
    <property type="evidence" value="ECO:0007669"/>
    <property type="project" value="UniProtKB-SubCell"/>
</dbReference>
<dbReference type="GO" id="GO:0016887">
    <property type="term" value="F:ATP hydrolysis activity"/>
    <property type="evidence" value="ECO:0007669"/>
    <property type="project" value="InterPro"/>
</dbReference>
<dbReference type="InterPro" id="IPR003439">
    <property type="entry name" value="ABC_transporter-like_ATP-bd"/>
</dbReference>
<evidence type="ECO:0000256" key="4">
    <source>
        <dbReference type="ARBA" id="ARBA00022692"/>
    </source>
</evidence>
<keyword evidence="4 9" id="KW-0812">Transmembrane</keyword>
<accession>A0A1V2TFE4</accession>
<dbReference type="CDD" id="cd06261">
    <property type="entry name" value="TM_PBP2"/>
    <property type="match status" value="1"/>
</dbReference>